<dbReference type="PRINTS" id="PR00364">
    <property type="entry name" value="DISEASERSIST"/>
</dbReference>
<dbReference type="Pfam" id="PF00931">
    <property type="entry name" value="NB-ARC"/>
    <property type="match status" value="1"/>
</dbReference>
<dbReference type="Pfam" id="PF05659">
    <property type="entry name" value="RPW8"/>
    <property type="match status" value="1"/>
</dbReference>
<dbReference type="InterPro" id="IPR036388">
    <property type="entry name" value="WH-like_DNA-bd_sf"/>
</dbReference>
<dbReference type="Gene3D" id="1.10.8.430">
    <property type="entry name" value="Helical domain of apoptotic protease-activating factors"/>
    <property type="match status" value="1"/>
</dbReference>
<sequence>MVWCGCSNCGSFKLSLSLSLRIELTAKNHRNFSTNHTVASLSTSINFSSLTNPQKFFNPNFPELGFGKTLSMAGAFVGGAALGAAFGELLKVVEDVAIKAVYFKSIVKRIESILNQITPTIEEIKNLNRVLDRSEKETAMFTDQLRDAKKLVRSCAKVKWWNYCAKPCYSNRLLDFEESLVRFFQIEVQAMQLRDGMKILMQVNEVGSKLDRIGTMGGSFRQIGFVGRCGVPGVPEFVVGFDEPLRELKMQILNEGEQVVVLSAPGGCGKTTLAKMLCHDEEIEDMFKNNIFFVTFSKSPNLKVIIEKMFRHKDYPVPEFQTEEDAINQLESLLKRIGPTPILLVLDDVWPGSEFLTEKFKFQISKYKILLTSRSVFPRFSTYKLKLLKDQDAMDLFCHSAFPQHGRSSIPKDLVSKIMRRCGGFPLALKVVGRSLHGEPEVIWKNRLKAWSEAQSILYSNNELLICLKPSLDALDGMYKIKECFLDLASFPEDQRIPVTALMDMWVERYNLDEDGEDAIAILHQLSNRNLVNLVLTRKDASETNGYYNEHFVMQHDLLRDLAIHQSDQNPIEHRKRLIVDIVANDLPKWWIEQREHPVHARLVSISTDEMFSSNWHNMQLPEVEVLVLNIQARNYKLPQFMGKMDRLKVLIITNYGFCSAELSNSSLLGHLLNVRRIRFEHISILSISKSMLQMKSLRKISFVMCKIDEAFRNCTIQVPNMLPNLVEIVIDYCNDLVEFPAWICNIVSLTKLSITNCHELISLPEGLGNLENLEVLRLHACTKLLELPESIGSLQRLSFLDISDCISMSTLPGRMGELCGLRKLHMRGCRGLSELPYSVKDLKQLKDLICDEETAHLWEHYKIHLTNLKLNVLKEDVNLDWLT</sequence>
<comment type="caution">
    <text evidence="6">The sequence shown here is derived from an EMBL/GenBank/DDBJ whole genome shotgun (WGS) entry which is preliminary data.</text>
</comment>
<dbReference type="AlphaFoldDB" id="A0A4S4E5I5"/>
<feature type="domain" description="RPW8" evidence="5">
    <location>
        <begin position="71"/>
        <end position="222"/>
    </location>
</feature>
<keyword evidence="4" id="KW-0611">Plant defense</keyword>
<accession>A0A4S4E5I5</accession>
<dbReference type="Proteomes" id="UP000306102">
    <property type="component" value="Unassembled WGS sequence"/>
</dbReference>
<dbReference type="EMBL" id="SDRB02007813">
    <property type="protein sequence ID" value="THG10586.1"/>
    <property type="molecule type" value="Genomic_DNA"/>
</dbReference>
<reference evidence="6 7" key="1">
    <citation type="journal article" date="2018" name="Proc. Natl. Acad. Sci. U.S.A.">
        <title>Draft genome sequence of Camellia sinensis var. sinensis provides insights into the evolution of the tea genome and tea quality.</title>
        <authorList>
            <person name="Wei C."/>
            <person name="Yang H."/>
            <person name="Wang S."/>
            <person name="Zhao J."/>
            <person name="Liu C."/>
            <person name="Gao L."/>
            <person name="Xia E."/>
            <person name="Lu Y."/>
            <person name="Tai Y."/>
            <person name="She G."/>
            <person name="Sun J."/>
            <person name="Cao H."/>
            <person name="Tong W."/>
            <person name="Gao Q."/>
            <person name="Li Y."/>
            <person name="Deng W."/>
            <person name="Jiang X."/>
            <person name="Wang W."/>
            <person name="Chen Q."/>
            <person name="Zhang S."/>
            <person name="Li H."/>
            <person name="Wu J."/>
            <person name="Wang P."/>
            <person name="Li P."/>
            <person name="Shi C."/>
            <person name="Zheng F."/>
            <person name="Jian J."/>
            <person name="Huang B."/>
            <person name="Shan D."/>
            <person name="Shi M."/>
            <person name="Fang C."/>
            <person name="Yue Y."/>
            <person name="Li F."/>
            <person name="Li D."/>
            <person name="Wei S."/>
            <person name="Han B."/>
            <person name="Jiang C."/>
            <person name="Yin Y."/>
            <person name="Xia T."/>
            <person name="Zhang Z."/>
            <person name="Bennetzen J.L."/>
            <person name="Zhao S."/>
            <person name="Wan X."/>
        </authorList>
    </citation>
    <scope>NUCLEOTIDE SEQUENCE [LARGE SCALE GENOMIC DNA]</scope>
    <source>
        <strain evidence="7">cv. Shuchazao</strain>
        <tissue evidence="6">Leaf</tissue>
    </source>
</reference>
<evidence type="ECO:0000256" key="4">
    <source>
        <dbReference type="ARBA" id="ARBA00022821"/>
    </source>
</evidence>
<keyword evidence="3" id="KW-0677">Repeat</keyword>
<evidence type="ECO:0000256" key="3">
    <source>
        <dbReference type="ARBA" id="ARBA00022737"/>
    </source>
</evidence>
<dbReference type="Gene3D" id="3.80.10.10">
    <property type="entry name" value="Ribonuclease Inhibitor"/>
    <property type="match status" value="1"/>
</dbReference>
<dbReference type="PANTHER" id="PTHR36766:SF3">
    <property type="entry name" value="RPW8 DOMAIN-CONTAINING PROTEIN"/>
    <property type="match status" value="1"/>
</dbReference>
<evidence type="ECO:0000313" key="7">
    <source>
        <dbReference type="Proteomes" id="UP000306102"/>
    </source>
</evidence>
<dbReference type="SUPFAM" id="SSF52058">
    <property type="entry name" value="L domain-like"/>
    <property type="match status" value="1"/>
</dbReference>
<dbReference type="InterPro" id="IPR027417">
    <property type="entry name" value="P-loop_NTPase"/>
</dbReference>
<dbReference type="SUPFAM" id="SSF52540">
    <property type="entry name" value="P-loop containing nucleoside triphosphate hydrolases"/>
    <property type="match status" value="1"/>
</dbReference>
<comment type="similarity">
    <text evidence="1">Belongs to the disease resistance NB-LRR family.</text>
</comment>
<dbReference type="InterPro" id="IPR042197">
    <property type="entry name" value="Apaf_helical"/>
</dbReference>
<dbReference type="PROSITE" id="PS51153">
    <property type="entry name" value="RPW8"/>
    <property type="match status" value="1"/>
</dbReference>
<name>A0A4S4E5I5_CAMSN</name>
<dbReference type="InterPro" id="IPR032675">
    <property type="entry name" value="LRR_dom_sf"/>
</dbReference>
<evidence type="ECO:0000256" key="2">
    <source>
        <dbReference type="ARBA" id="ARBA00022614"/>
    </source>
</evidence>
<organism evidence="6 7">
    <name type="scientific">Camellia sinensis var. sinensis</name>
    <name type="common">China tea</name>
    <dbReference type="NCBI Taxonomy" id="542762"/>
    <lineage>
        <taxon>Eukaryota</taxon>
        <taxon>Viridiplantae</taxon>
        <taxon>Streptophyta</taxon>
        <taxon>Embryophyta</taxon>
        <taxon>Tracheophyta</taxon>
        <taxon>Spermatophyta</taxon>
        <taxon>Magnoliopsida</taxon>
        <taxon>eudicotyledons</taxon>
        <taxon>Gunneridae</taxon>
        <taxon>Pentapetalae</taxon>
        <taxon>asterids</taxon>
        <taxon>Ericales</taxon>
        <taxon>Theaceae</taxon>
        <taxon>Camellia</taxon>
    </lineage>
</organism>
<dbReference type="InterPro" id="IPR008808">
    <property type="entry name" value="Powdery_mildew-R_dom"/>
</dbReference>
<dbReference type="GO" id="GO:0006952">
    <property type="term" value="P:defense response"/>
    <property type="evidence" value="ECO:0007669"/>
    <property type="project" value="UniProtKB-KW"/>
</dbReference>
<keyword evidence="2" id="KW-0433">Leucine-rich repeat</keyword>
<protein>
    <recommendedName>
        <fullName evidence="5">RPW8 domain-containing protein</fullName>
    </recommendedName>
</protein>
<dbReference type="InterPro" id="IPR002182">
    <property type="entry name" value="NB-ARC"/>
</dbReference>
<evidence type="ECO:0000313" key="6">
    <source>
        <dbReference type="EMBL" id="THG10586.1"/>
    </source>
</evidence>
<proteinExistence type="inferred from homology"/>
<gene>
    <name evidence="6" type="ORF">TEA_005671</name>
</gene>
<evidence type="ECO:0000259" key="5">
    <source>
        <dbReference type="PROSITE" id="PS51153"/>
    </source>
</evidence>
<dbReference type="GO" id="GO:0043531">
    <property type="term" value="F:ADP binding"/>
    <property type="evidence" value="ECO:0007669"/>
    <property type="project" value="InterPro"/>
</dbReference>
<dbReference type="Gene3D" id="1.10.10.10">
    <property type="entry name" value="Winged helix-like DNA-binding domain superfamily/Winged helix DNA-binding domain"/>
    <property type="match status" value="1"/>
</dbReference>
<dbReference type="PANTHER" id="PTHR36766">
    <property type="entry name" value="PLANT BROAD-SPECTRUM MILDEW RESISTANCE PROTEIN RPW8"/>
    <property type="match status" value="1"/>
</dbReference>
<evidence type="ECO:0000256" key="1">
    <source>
        <dbReference type="ARBA" id="ARBA00008894"/>
    </source>
</evidence>
<dbReference type="Gene3D" id="3.40.50.300">
    <property type="entry name" value="P-loop containing nucleotide triphosphate hydrolases"/>
    <property type="match status" value="1"/>
</dbReference>
<keyword evidence="7" id="KW-1185">Reference proteome</keyword>